<dbReference type="EC" id="5.4.99.23" evidence="5"/>
<evidence type="ECO:0000313" key="6">
    <source>
        <dbReference type="Proteomes" id="UP000315082"/>
    </source>
</evidence>
<dbReference type="EMBL" id="CP036348">
    <property type="protein sequence ID" value="QDV67645.1"/>
    <property type="molecule type" value="Genomic_DNA"/>
</dbReference>
<dbReference type="InterPro" id="IPR006145">
    <property type="entry name" value="PsdUridine_synth_RsuA/RluA"/>
</dbReference>
<proteinExistence type="inferred from homology"/>
<dbReference type="InterPro" id="IPR002942">
    <property type="entry name" value="S4_RNA-bd"/>
</dbReference>
<dbReference type="PANTHER" id="PTHR21600:SF44">
    <property type="entry name" value="RIBOSOMAL LARGE SUBUNIT PSEUDOURIDINE SYNTHASE D"/>
    <property type="match status" value="1"/>
</dbReference>
<gene>
    <name evidence="5" type="primary">rluD_1</name>
    <name evidence="5" type="ORF">Poly24_13460</name>
</gene>
<name>A0A518JQ27_9BACT</name>
<evidence type="ECO:0000259" key="4">
    <source>
        <dbReference type="SMART" id="SM00363"/>
    </source>
</evidence>
<dbReference type="PROSITE" id="PS01129">
    <property type="entry name" value="PSI_RLU"/>
    <property type="match status" value="1"/>
</dbReference>
<comment type="similarity">
    <text evidence="1">Belongs to the pseudouridine synthase RluA family.</text>
</comment>
<dbReference type="GO" id="GO:0000455">
    <property type="term" value="P:enzyme-directed rRNA pseudouridine synthesis"/>
    <property type="evidence" value="ECO:0007669"/>
    <property type="project" value="UniProtKB-ARBA"/>
</dbReference>
<dbReference type="SMART" id="SM00363">
    <property type="entry name" value="S4"/>
    <property type="match status" value="1"/>
</dbReference>
<dbReference type="GO" id="GO:0160140">
    <property type="term" value="F:23S rRNA pseudouridine(1911/1915/1917) synthase activity"/>
    <property type="evidence" value="ECO:0007669"/>
    <property type="project" value="UniProtKB-EC"/>
</dbReference>
<dbReference type="PROSITE" id="PS50889">
    <property type="entry name" value="S4"/>
    <property type="match status" value="1"/>
</dbReference>
<evidence type="ECO:0000256" key="3">
    <source>
        <dbReference type="PROSITE-ProRule" id="PRU00182"/>
    </source>
</evidence>
<accession>A0A518JQ27</accession>
<dbReference type="InterPro" id="IPR050188">
    <property type="entry name" value="RluA_PseudoU_synthase"/>
</dbReference>
<protein>
    <submittedName>
        <fullName evidence="5">Ribosomal large subunit pseudouridine synthase D</fullName>
        <ecNumber evidence="5">5.4.99.23</ecNumber>
    </submittedName>
</protein>
<dbReference type="InterPro" id="IPR020103">
    <property type="entry name" value="PsdUridine_synth_cat_dom_sf"/>
</dbReference>
<evidence type="ECO:0000256" key="2">
    <source>
        <dbReference type="ARBA" id="ARBA00023235"/>
    </source>
</evidence>
<evidence type="ECO:0000256" key="1">
    <source>
        <dbReference type="ARBA" id="ARBA00010876"/>
    </source>
</evidence>
<dbReference type="CDD" id="cd00165">
    <property type="entry name" value="S4"/>
    <property type="match status" value="1"/>
</dbReference>
<dbReference type="InterPro" id="IPR006224">
    <property type="entry name" value="PsdUridine_synth_RluA-like_CS"/>
</dbReference>
<dbReference type="GO" id="GO:0003723">
    <property type="term" value="F:RNA binding"/>
    <property type="evidence" value="ECO:0007669"/>
    <property type="project" value="UniProtKB-KW"/>
</dbReference>
<dbReference type="Gene3D" id="3.30.2350.10">
    <property type="entry name" value="Pseudouridine synthase"/>
    <property type="match status" value="1"/>
</dbReference>
<dbReference type="AlphaFoldDB" id="A0A518JQ27"/>
<organism evidence="5 6">
    <name type="scientific">Rosistilla carotiformis</name>
    <dbReference type="NCBI Taxonomy" id="2528017"/>
    <lineage>
        <taxon>Bacteria</taxon>
        <taxon>Pseudomonadati</taxon>
        <taxon>Planctomycetota</taxon>
        <taxon>Planctomycetia</taxon>
        <taxon>Pirellulales</taxon>
        <taxon>Pirellulaceae</taxon>
        <taxon>Rosistilla</taxon>
    </lineage>
</organism>
<reference evidence="5 6" key="1">
    <citation type="submission" date="2019-02" db="EMBL/GenBank/DDBJ databases">
        <title>Deep-cultivation of Planctomycetes and their phenomic and genomic characterization uncovers novel biology.</title>
        <authorList>
            <person name="Wiegand S."/>
            <person name="Jogler M."/>
            <person name="Boedeker C."/>
            <person name="Pinto D."/>
            <person name="Vollmers J."/>
            <person name="Rivas-Marin E."/>
            <person name="Kohn T."/>
            <person name="Peeters S.H."/>
            <person name="Heuer A."/>
            <person name="Rast P."/>
            <person name="Oberbeckmann S."/>
            <person name="Bunk B."/>
            <person name="Jeske O."/>
            <person name="Meyerdierks A."/>
            <person name="Storesund J.E."/>
            <person name="Kallscheuer N."/>
            <person name="Luecker S."/>
            <person name="Lage O.M."/>
            <person name="Pohl T."/>
            <person name="Merkel B.J."/>
            <person name="Hornburger P."/>
            <person name="Mueller R.-W."/>
            <person name="Bruemmer F."/>
            <person name="Labrenz M."/>
            <person name="Spormann A.M."/>
            <person name="Op den Camp H."/>
            <person name="Overmann J."/>
            <person name="Amann R."/>
            <person name="Jetten M.S.M."/>
            <person name="Mascher T."/>
            <person name="Medema M.H."/>
            <person name="Devos D.P."/>
            <person name="Kaster A.-K."/>
            <person name="Ovreas L."/>
            <person name="Rohde M."/>
            <person name="Galperin M.Y."/>
            <person name="Jogler C."/>
        </authorList>
    </citation>
    <scope>NUCLEOTIDE SEQUENCE [LARGE SCALE GENOMIC DNA]</scope>
    <source>
        <strain evidence="5 6">Poly24</strain>
    </source>
</reference>
<feature type="domain" description="RNA-binding S4" evidence="4">
    <location>
        <begin position="14"/>
        <end position="74"/>
    </location>
</feature>
<dbReference type="SUPFAM" id="SSF55174">
    <property type="entry name" value="Alpha-L RNA-binding motif"/>
    <property type="match status" value="1"/>
</dbReference>
<dbReference type="KEGG" id="rcf:Poly24_13460"/>
<dbReference type="InterPro" id="IPR036986">
    <property type="entry name" value="S4_RNA-bd_sf"/>
</dbReference>
<keyword evidence="6" id="KW-1185">Reference proteome</keyword>
<dbReference type="Pfam" id="PF00849">
    <property type="entry name" value="PseudoU_synth_2"/>
    <property type="match status" value="1"/>
</dbReference>
<keyword evidence="2 5" id="KW-0413">Isomerase</keyword>
<sequence>MATRTLPNPSQPTGLLAHLIATLRDTKRTRVKEILRSGLVHVNGASVTQHATPVGPGDTVEIRDQRAVVNRVLPFDVLFEDASILVINKPNGMLTVGNKHEKKRTVEAIVNQSLAAQRQRCYIVQRLDLFTSGVLLLAKTEVAQKQIQTNWGASTKIYHALVEGFPKPPHATLTHFLKEDERLVVHASTAKTPDAIKATLSYETLNAGDAHTLLRVQLKTGKKNQIRAQMTAIGHPIAGDAKYGATTNPLGRLCLHASSLSIRHPKTQQRLSFEAPIPEGMDF</sequence>
<dbReference type="Gene3D" id="3.10.290.10">
    <property type="entry name" value="RNA-binding S4 domain"/>
    <property type="match status" value="1"/>
</dbReference>
<keyword evidence="3" id="KW-0694">RNA-binding</keyword>
<dbReference type="CDD" id="cd02869">
    <property type="entry name" value="PseudoU_synth_RluA_like"/>
    <property type="match status" value="1"/>
</dbReference>
<dbReference type="PANTHER" id="PTHR21600">
    <property type="entry name" value="MITOCHONDRIAL RNA PSEUDOURIDINE SYNTHASE"/>
    <property type="match status" value="1"/>
</dbReference>
<dbReference type="Proteomes" id="UP000315082">
    <property type="component" value="Chromosome"/>
</dbReference>
<dbReference type="SUPFAM" id="SSF55120">
    <property type="entry name" value="Pseudouridine synthase"/>
    <property type="match status" value="1"/>
</dbReference>
<evidence type="ECO:0000313" key="5">
    <source>
        <dbReference type="EMBL" id="QDV67645.1"/>
    </source>
</evidence>
<dbReference type="RefSeq" id="WP_197452372.1">
    <property type="nucleotide sequence ID" value="NZ_CP036348.1"/>
</dbReference>